<gene>
    <name evidence="1" type="ORF">C9J27_05460</name>
</gene>
<evidence type="ECO:0000313" key="1">
    <source>
        <dbReference type="EMBL" id="PSV00583.1"/>
    </source>
</evidence>
<dbReference type="Proteomes" id="UP000241426">
    <property type="component" value="Unassembled WGS sequence"/>
</dbReference>
<reference evidence="1 2" key="1">
    <citation type="submission" date="2018-01" db="EMBL/GenBank/DDBJ databases">
        <title>Whole genome sequencing of Histamine producing bacteria.</title>
        <authorList>
            <person name="Butler K."/>
        </authorList>
    </citation>
    <scope>NUCLEOTIDE SEQUENCE [LARGE SCALE GENOMIC DNA]</scope>
    <source>
        <strain evidence="1 2">FS-7.2</strain>
    </source>
</reference>
<accession>A0A2T3KLP6</accession>
<protein>
    <recommendedName>
        <fullName evidence="3">DUF262 domain-containing protein</fullName>
    </recommendedName>
</protein>
<comment type="caution">
    <text evidence="1">The sequence shown here is derived from an EMBL/GenBank/DDBJ whole genome shotgun (WGS) entry which is preliminary data.</text>
</comment>
<proteinExistence type="predicted"/>
<evidence type="ECO:0008006" key="3">
    <source>
        <dbReference type="Google" id="ProtNLM"/>
    </source>
</evidence>
<organism evidence="1 2">
    <name type="scientific">Photobacterium kishitanii</name>
    <dbReference type="NCBI Taxonomy" id="318456"/>
    <lineage>
        <taxon>Bacteria</taxon>
        <taxon>Pseudomonadati</taxon>
        <taxon>Pseudomonadota</taxon>
        <taxon>Gammaproteobacteria</taxon>
        <taxon>Vibrionales</taxon>
        <taxon>Vibrionaceae</taxon>
        <taxon>Photobacterium</taxon>
    </lineage>
</organism>
<sequence length="314" mass="36158">MSTLKTLTHFMDICLKKEGNIEKSLVMWCIDNCEDHLKSKEVKNIFTPHETIEIKSFIRWCNKEQNFDVTDYLWDLSEIKDSIAKFIDAPETENTVVDNALSNLEEALLRSAFQKPFDKADFDLETILYGMLTYIDSNAKAKLKDRSAAYSVNNIRKACETILSGAAEFQRSNDKWSEEKQQHYIHNLLMGYSDTVITLYFLKGKNKYNSSKILDGLQRISAIIRAFTDPSFMIPTKHVGDKFSQGDYISSFEMLYSGSFSAFITNARISIKVYEFESDIDAVDFYIAQNKGSTHSEKDIRIAFEYKAKLLQKN</sequence>
<name>A0A2T3KLP6_9GAMM</name>
<dbReference type="RefSeq" id="WP_107289213.1">
    <property type="nucleotide sequence ID" value="NZ_PYNF01000003.1"/>
</dbReference>
<evidence type="ECO:0000313" key="2">
    <source>
        <dbReference type="Proteomes" id="UP000241426"/>
    </source>
</evidence>
<dbReference type="EMBL" id="PYNF01000003">
    <property type="protein sequence ID" value="PSV00583.1"/>
    <property type="molecule type" value="Genomic_DNA"/>
</dbReference>
<dbReference type="AlphaFoldDB" id="A0A2T3KLP6"/>